<keyword evidence="5" id="KW-0547">Nucleotide-binding</keyword>
<keyword evidence="10" id="KW-0472">Membrane</keyword>
<evidence type="ECO:0000259" key="11">
    <source>
        <dbReference type="PROSITE" id="PS50109"/>
    </source>
</evidence>
<evidence type="ECO:0000313" key="13">
    <source>
        <dbReference type="Proteomes" id="UP001183648"/>
    </source>
</evidence>
<feature type="transmembrane region" description="Helical" evidence="10">
    <location>
        <begin position="273"/>
        <end position="297"/>
    </location>
</feature>
<evidence type="ECO:0000256" key="9">
    <source>
        <dbReference type="SAM" id="Coils"/>
    </source>
</evidence>
<keyword evidence="8" id="KW-0902">Two-component regulatory system</keyword>
<keyword evidence="7" id="KW-0067">ATP-binding</keyword>
<dbReference type="InterPro" id="IPR011712">
    <property type="entry name" value="Sig_transdc_His_kin_sub3_dim/P"/>
</dbReference>
<dbReference type="EC" id="2.7.13.3" evidence="2"/>
<evidence type="ECO:0000256" key="5">
    <source>
        <dbReference type="ARBA" id="ARBA00022741"/>
    </source>
</evidence>
<keyword evidence="4" id="KW-0808">Transferase</keyword>
<feature type="transmembrane region" description="Helical" evidence="10">
    <location>
        <begin position="135"/>
        <end position="159"/>
    </location>
</feature>
<dbReference type="Pfam" id="PF08448">
    <property type="entry name" value="PAS_4"/>
    <property type="match status" value="1"/>
</dbReference>
<evidence type="ECO:0000256" key="8">
    <source>
        <dbReference type="ARBA" id="ARBA00023012"/>
    </source>
</evidence>
<dbReference type="RefSeq" id="WP_310305306.1">
    <property type="nucleotide sequence ID" value="NZ_BAAAPS010000005.1"/>
</dbReference>
<comment type="catalytic activity">
    <reaction evidence="1">
        <text>ATP + protein L-histidine = ADP + protein N-phospho-L-histidine.</text>
        <dbReference type="EC" id="2.7.13.3"/>
    </reaction>
</comment>
<dbReference type="SUPFAM" id="SSF55874">
    <property type="entry name" value="ATPase domain of HSP90 chaperone/DNA topoisomerase II/histidine kinase"/>
    <property type="match status" value="1"/>
</dbReference>
<evidence type="ECO:0000313" key="12">
    <source>
        <dbReference type="EMBL" id="MDR7364094.1"/>
    </source>
</evidence>
<dbReference type="Gene3D" id="3.30.450.20">
    <property type="entry name" value="PAS domain"/>
    <property type="match status" value="1"/>
</dbReference>
<dbReference type="Pfam" id="PF02518">
    <property type="entry name" value="HATPase_c"/>
    <property type="match status" value="1"/>
</dbReference>
<dbReference type="InterPro" id="IPR003594">
    <property type="entry name" value="HATPase_dom"/>
</dbReference>
<dbReference type="InterPro" id="IPR035965">
    <property type="entry name" value="PAS-like_dom_sf"/>
</dbReference>
<evidence type="ECO:0000256" key="7">
    <source>
        <dbReference type="ARBA" id="ARBA00022840"/>
    </source>
</evidence>
<proteinExistence type="predicted"/>
<dbReference type="InterPro" id="IPR013656">
    <property type="entry name" value="PAS_4"/>
</dbReference>
<gene>
    <name evidence="12" type="ORF">J2S63_003647</name>
</gene>
<feature type="transmembrane region" description="Helical" evidence="10">
    <location>
        <begin position="303"/>
        <end position="320"/>
    </location>
</feature>
<dbReference type="PANTHER" id="PTHR24421:SF10">
    <property type="entry name" value="NITRATE_NITRITE SENSOR PROTEIN NARQ"/>
    <property type="match status" value="1"/>
</dbReference>
<keyword evidence="6" id="KW-0418">Kinase</keyword>
<feature type="domain" description="Histidine kinase" evidence="11">
    <location>
        <begin position="492"/>
        <end position="687"/>
    </location>
</feature>
<evidence type="ECO:0000256" key="4">
    <source>
        <dbReference type="ARBA" id="ARBA00022679"/>
    </source>
</evidence>
<evidence type="ECO:0000256" key="1">
    <source>
        <dbReference type="ARBA" id="ARBA00000085"/>
    </source>
</evidence>
<dbReference type="SMART" id="SM00387">
    <property type="entry name" value="HATPase_c"/>
    <property type="match status" value="1"/>
</dbReference>
<dbReference type="SUPFAM" id="SSF55785">
    <property type="entry name" value="PYP-like sensor domain (PAS domain)"/>
    <property type="match status" value="1"/>
</dbReference>
<dbReference type="InterPro" id="IPR050482">
    <property type="entry name" value="Sensor_HK_TwoCompSys"/>
</dbReference>
<feature type="transmembrane region" description="Helical" evidence="10">
    <location>
        <begin position="239"/>
        <end position="261"/>
    </location>
</feature>
<dbReference type="PROSITE" id="PS50109">
    <property type="entry name" value="HIS_KIN"/>
    <property type="match status" value="1"/>
</dbReference>
<reference evidence="12 13" key="1">
    <citation type="submission" date="2023-07" db="EMBL/GenBank/DDBJ databases">
        <title>Sequencing the genomes of 1000 actinobacteria strains.</title>
        <authorList>
            <person name="Klenk H.-P."/>
        </authorList>
    </citation>
    <scope>NUCLEOTIDE SEQUENCE [LARGE SCALE GENOMIC DNA]</scope>
    <source>
        <strain evidence="12 13">DSM 19426</strain>
    </source>
</reference>
<organism evidence="12 13">
    <name type="scientific">Nocardioides marmoribigeumensis</name>
    <dbReference type="NCBI Taxonomy" id="433649"/>
    <lineage>
        <taxon>Bacteria</taxon>
        <taxon>Bacillati</taxon>
        <taxon>Actinomycetota</taxon>
        <taxon>Actinomycetes</taxon>
        <taxon>Propionibacteriales</taxon>
        <taxon>Nocardioidaceae</taxon>
        <taxon>Nocardioides</taxon>
    </lineage>
</organism>
<feature type="transmembrane region" description="Helical" evidence="10">
    <location>
        <begin position="74"/>
        <end position="99"/>
    </location>
</feature>
<dbReference type="Gene3D" id="3.30.565.10">
    <property type="entry name" value="Histidine kinase-like ATPase, C-terminal domain"/>
    <property type="match status" value="1"/>
</dbReference>
<dbReference type="CDD" id="cd16917">
    <property type="entry name" value="HATPase_UhpB-NarQ-NarX-like"/>
    <property type="match status" value="1"/>
</dbReference>
<feature type="transmembrane region" description="Helical" evidence="10">
    <location>
        <begin position="111"/>
        <end position="128"/>
    </location>
</feature>
<evidence type="ECO:0000256" key="10">
    <source>
        <dbReference type="SAM" id="Phobius"/>
    </source>
</evidence>
<dbReference type="Proteomes" id="UP001183648">
    <property type="component" value="Unassembled WGS sequence"/>
</dbReference>
<keyword evidence="10" id="KW-0812">Transmembrane</keyword>
<evidence type="ECO:0000256" key="3">
    <source>
        <dbReference type="ARBA" id="ARBA00022553"/>
    </source>
</evidence>
<keyword evidence="3" id="KW-0597">Phosphoprotein</keyword>
<dbReference type="InterPro" id="IPR036890">
    <property type="entry name" value="HATPase_C_sf"/>
</dbReference>
<protein>
    <recommendedName>
        <fullName evidence="2">histidine kinase</fullName>
        <ecNumber evidence="2">2.7.13.3</ecNumber>
    </recommendedName>
</protein>
<dbReference type="Pfam" id="PF07730">
    <property type="entry name" value="HisKA_3"/>
    <property type="match status" value="1"/>
</dbReference>
<accession>A0ABU2C0A5</accession>
<keyword evidence="9" id="KW-0175">Coiled coil</keyword>
<dbReference type="PANTHER" id="PTHR24421">
    <property type="entry name" value="NITRATE/NITRITE SENSOR PROTEIN NARX-RELATED"/>
    <property type="match status" value="1"/>
</dbReference>
<keyword evidence="10" id="KW-1133">Transmembrane helix</keyword>
<dbReference type="InterPro" id="IPR000014">
    <property type="entry name" value="PAS"/>
</dbReference>
<sequence length="690" mass="72605">MSTPVVRPSTPAWTRALLAVAVLLVAAYVVWTLPGVRPRPGFDSRFDGLLQGSAYSLVAVLAVVGARQRGTTTAAWWCVVASLVLRAVGFDVSLVGLSVGREPNYPDWSDAAWVLSSVLLFAGLALRLRELSPRLSVLVALDGVSAALVALGVALSALSGPLGTLTGPGVPHRAIVMNVVYPVLDIGLLVLAAAAVATARLRMTRSDLVLLGGVLAIVVVDVTYFVLLAEGLWRPGTALSSLSLVATAVIAVAMTTSLRPLEPAPRAPGELPAADLASGVVVPAVLIGSLLVILAFSEVVTTPVVPALLCYVAGGALAVTRGVRTVRSVQEEAGRAVGEAGFDLGLFKALVDASGDFIGMADERGRPIYVNPSGRRMIGVPGDADVTALEIGRLAPGATADEFPRRWRALLSEGSWSGRADLVPVDDGPTVPVEISTFLVGSRDTQGRQVAGTIQRDISERIRAEAALRDLVEQRSRLLQRLVQAQEDERQRIAHDVHDDPVQALAAVDLRLGLLRRRLATEAPDATDDVTALQEIVAGATERLRNLLFDLESLPEGVSLSDALTEAAGFVFHGTDVSFRVAGEDDLPLPEGERVLVNRVVKEALVNARKHASATTVVVDLAVQDHTAVVTVDDDGRGIPPGADRDRPGHVGLAGMRDLAQVAGATLEVGRRPEGGTRVRMTLPVEHRAD</sequence>
<comment type="caution">
    <text evidence="12">The sequence shown here is derived from an EMBL/GenBank/DDBJ whole genome shotgun (WGS) entry which is preliminary data.</text>
</comment>
<dbReference type="Gene3D" id="1.20.5.1930">
    <property type="match status" value="1"/>
</dbReference>
<dbReference type="EMBL" id="JAVDYG010000001">
    <property type="protein sequence ID" value="MDR7364094.1"/>
    <property type="molecule type" value="Genomic_DNA"/>
</dbReference>
<dbReference type="NCBIfam" id="TIGR00229">
    <property type="entry name" value="sensory_box"/>
    <property type="match status" value="1"/>
</dbReference>
<feature type="transmembrane region" description="Helical" evidence="10">
    <location>
        <begin position="48"/>
        <end position="67"/>
    </location>
</feature>
<feature type="transmembrane region" description="Helical" evidence="10">
    <location>
        <begin position="208"/>
        <end position="227"/>
    </location>
</feature>
<evidence type="ECO:0000256" key="6">
    <source>
        <dbReference type="ARBA" id="ARBA00022777"/>
    </source>
</evidence>
<feature type="coiled-coil region" evidence="9">
    <location>
        <begin position="461"/>
        <end position="488"/>
    </location>
</feature>
<dbReference type="InterPro" id="IPR005467">
    <property type="entry name" value="His_kinase_dom"/>
</dbReference>
<evidence type="ECO:0000256" key="2">
    <source>
        <dbReference type="ARBA" id="ARBA00012438"/>
    </source>
</evidence>
<feature type="transmembrane region" description="Helical" evidence="10">
    <location>
        <begin position="179"/>
        <end position="201"/>
    </location>
</feature>
<name>A0ABU2C0A5_9ACTN</name>
<keyword evidence="13" id="KW-1185">Reference proteome</keyword>